<feature type="transmembrane region" description="Helical" evidence="1">
    <location>
        <begin position="7"/>
        <end position="27"/>
    </location>
</feature>
<proteinExistence type="predicted"/>
<evidence type="ECO:0000256" key="1">
    <source>
        <dbReference type="SAM" id="Phobius"/>
    </source>
</evidence>
<evidence type="ECO:0000313" key="3">
    <source>
        <dbReference type="Proteomes" id="UP001196661"/>
    </source>
</evidence>
<dbReference type="EMBL" id="JADOER010000012">
    <property type="protein sequence ID" value="MBT9313428.1"/>
    <property type="molecule type" value="Genomic_DNA"/>
</dbReference>
<protein>
    <submittedName>
        <fullName evidence="2">Uncharacterized protein</fullName>
    </submittedName>
</protein>
<keyword evidence="1" id="KW-0812">Transmembrane</keyword>
<keyword evidence="1" id="KW-0472">Membrane</keyword>
<evidence type="ECO:0000313" key="2">
    <source>
        <dbReference type="EMBL" id="MBT9313428.1"/>
    </source>
</evidence>
<organism evidence="2 3">
    <name type="scientific">Leptothoe kymatousa TAU-MAC 1615</name>
    <dbReference type="NCBI Taxonomy" id="2364775"/>
    <lineage>
        <taxon>Bacteria</taxon>
        <taxon>Bacillati</taxon>
        <taxon>Cyanobacteriota</taxon>
        <taxon>Cyanophyceae</taxon>
        <taxon>Nodosilineales</taxon>
        <taxon>Cymatolegaceae</taxon>
        <taxon>Leptothoe</taxon>
        <taxon>Leptothoe kymatousa</taxon>
    </lineage>
</organism>
<feature type="transmembrane region" description="Helical" evidence="1">
    <location>
        <begin position="33"/>
        <end position="50"/>
    </location>
</feature>
<reference evidence="2 3" key="1">
    <citation type="journal article" date="2021" name="Mar. Drugs">
        <title>Genome Reduction and Secondary Metabolism of the Marine Sponge-Associated Cyanobacterium Leptothoe.</title>
        <authorList>
            <person name="Konstantinou D."/>
            <person name="Popin R.V."/>
            <person name="Fewer D.P."/>
            <person name="Sivonen K."/>
            <person name="Gkelis S."/>
        </authorList>
    </citation>
    <scope>NUCLEOTIDE SEQUENCE [LARGE SCALE GENOMIC DNA]</scope>
    <source>
        <strain evidence="2 3">TAU-MAC 1615</strain>
    </source>
</reference>
<name>A0ABS5Y6I2_9CYAN</name>
<comment type="caution">
    <text evidence="2">The sequence shown here is derived from an EMBL/GenBank/DDBJ whole genome shotgun (WGS) entry which is preliminary data.</text>
</comment>
<dbReference type="RefSeq" id="WP_215619307.1">
    <property type="nucleotide sequence ID" value="NZ_JADOER010000012.1"/>
</dbReference>
<sequence length="54" mass="5562">MHNVQKDWLGAFVIAALGAGVITSFAVSQGQDPFVGLGITAFASVAAVLFDHLC</sequence>
<keyword evidence="1" id="KW-1133">Transmembrane helix</keyword>
<dbReference type="Proteomes" id="UP001196661">
    <property type="component" value="Unassembled WGS sequence"/>
</dbReference>
<accession>A0ABS5Y6I2</accession>
<gene>
    <name evidence="2" type="ORF">IXB28_14540</name>
</gene>
<keyword evidence="3" id="KW-1185">Reference proteome</keyword>